<proteinExistence type="predicted"/>
<dbReference type="KEGG" id="dpl:KGM_209224B"/>
<dbReference type="InParanoid" id="A0A212F9F3"/>
<reference evidence="1 2" key="1">
    <citation type="journal article" date="2011" name="Cell">
        <title>The monarch butterfly genome yields insights into long-distance migration.</title>
        <authorList>
            <person name="Zhan S."/>
            <person name="Merlin C."/>
            <person name="Boore J.L."/>
            <person name="Reppert S.M."/>
        </authorList>
    </citation>
    <scope>NUCLEOTIDE SEQUENCE [LARGE SCALE GENOMIC DNA]</scope>
    <source>
        <strain evidence="1">F-2</strain>
    </source>
</reference>
<feature type="non-terminal residue" evidence="1">
    <location>
        <position position="1"/>
    </location>
</feature>
<dbReference type="Proteomes" id="UP000007151">
    <property type="component" value="Unassembled WGS sequence"/>
</dbReference>
<name>A0A212F9F3_DANPL</name>
<dbReference type="AlphaFoldDB" id="A0A212F9F3"/>
<evidence type="ECO:0000313" key="1">
    <source>
        <dbReference type="EMBL" id="OWR50343.1"/>
    </source>
</evidence>
<sequence>ASMNDALVNILLRQEILNENCKNIEQLSRGVANIADNSFKCHYTTLILINSAMICGVSAFMNSYPKTMVVLSNVTKPIWRKSKQFILFGYNLENITYLLRWLQKYNYDNTGNFIIICQSSQTDECDEREAVKILWTHKIVNVIFVNLTDNGTGYTYDIDSFCENGPPIKVKNWDHCLKFGMKCTMQFPLKLKNLYGCPITVSTFFQPPYMQLTDGVPSGADGDLK</sequence>
<keyword evidence="2" id="KW-1185">Reference proteome</keyword>
<comment type="caution">
    <text evidence="1">The sequence shown here is derived from an EMBL/GenBank/DDBJ whole genome shotgun (WGS) entry which is preliminary data.</text>
</comment>
<organism evidence="1 2">
    <name type="scientific">Danaus plexippus plexippus</name>
    <dbReference type="NCBI Taxonomy" id="278856"/>
    <lineage>
        <taxon>Eukaryota</taxon>
        <taxon>Metazoa</taxon>
        <taxon>Ecdysozoa</taxon>
        <taxon>Arthropoda</taxon>
        <taxon>Hexapoda</taxon>
        <taxon>Insecta</taxon>
        <taxon>Pterygota</taxon>
        <taxon>Neoptera</taxon>
        <taxon>Endopterygota</taxon>
        <taxon>Lepidoptera</taxon>
        <taxon>Glossata</taxon>
        <taxon>Ditrysia</taxon>
        <taxon>Papilionoidea</taxon>
        <taxon>Nymphalidae</taxon>
        <taxon>Danainae</taxon>
        <taxon>Danaini</taxon>
        <taxon>Danaina</taxon>
        <taxon>Danaus</taxon>
        <taxon>Danaus</taxon>
    </lineage>
</organism>
<dbReference type="EMBL" id="AGBW02009605">
    <property type="protein sequence ID" value="OWR50343.1"/>
    <property type="molecule type" value="Genomic_DNA"/>
</dbReference>
<protein>
    <submittedName>
        <fullName evidence="1">Juvenile hormone binding protein wdS3-0639</fullName>
    </submittedName>
</protein>
<accession>A0A212F9F3</accession>
<gene>
    <name evidence="1" type="ORF">KGM_209224B</name>
</gene>
<evidence type="ECO:0000313" key="2">
    <source>
        <dbReference type="Proteomes" id="UP000007151"/>
    </source>
</evidence>